<name>A0A1G2L9Z8_9BACT</name>
<dbReference type="Proteomes" id="UP000177982">
    <property type="component" value="Unassembled WGS sequence"/>
</dbReference>
<gene>
    <name evidence="2" type="ORF">A2934_05795</name>
</gene>
<organism evidence="2 3">
    <name type="scientific">Candidatus Sungbacteria bacterium RIFCSPLOWO2_01_FULL_47_10</name>
    <dbReference type="NCBI Taxonomy" id="1802276"/>
    <lineage>
        <taxon>Bacteria</taxon>
        <taxon>Candidatus Sungiibacteriota</taxon>
    </lineage>
</organism>
<evidence type="ECO:0000256" key="1">
    <source>
        <dbReference type="SAM" id="SignalP"/>
    </source>
</evidence>
<protein>
    <recommendedName>
        <fullName evidence="4">DUF4384 domain-containing protein</fullName>
    </recommendedName>
</protein>
<accession>A0A1G2L9Z8</accession>
<evidence type="ECO:0000313" key="3">
    <source>
        <dbReference type="Proteomes" id="UP000177982"/>
    </source>
</evidence>
<keyword evidence="1" id="KW-0732">Signal</keyword>
<sequence>MKRKTVSNAALALLCIAVFGISAFSLQANPFQRKNANGIIEYQCLLANKTRFFIAVLVDGKKAAFLKPAPAKEEPTIAGGSMSIILLSKGSHIFTVLQFNTAGDVLNDNPSFKEEHSADISNFVDKKESGRGYPLPYLVIEEE</sequence>
<feature type="signal peptide" evidence="1">
    <location>
        <begin position="1"/>
        <end position="28"/>
    </location>
</feature>
<reference evidence="2 3" key="1">
    <citation type="journal article" date="2016" name="Nat. Commun.">
        <title>Thousands of microbial genomes shed light on interconnected biogeochemical processes in an aquifer system.</title>
        <authorList>
            <person name="Anantharaman K."/>
            <person name="Brown C.T."/>
            <person name="Hug L.A."/>
            <person name="Sharon I."/>
            <person name="Castelle C.J."/>
            <person name="Probst A.J."/>
            <person name="Thomas B.C."/>
            <person name="Singh A."/>
            <person name="Wilkins M.J."/>
            <person name="Karaoz U."/>
            <person name="Brodie E.L."/>
            <person name="Williams K.H."/>
            <person name="Hubbard S.S."/>
            <person name="Banfield J.F."/>
        </authorList>
    </citation>
    <scope>NUCLEOTIDE SEQUENCE [LARGE SCALE GENOMIC DNA]</scope>
</reference>
<evidence type="ECO:0000313" key="2">
    <source>
        <dbReference type="EMBL" id="OHA07662.1"/>
    </source>
</evidence>
<proteinExistence type="predicted"/>
<evidence type="ECO:0008006" key="4">
    <source>
        <dbReference type="Google" id="ProtNLM"/>
    </source>
</evidence>
<feature type="chain" id="PRO_5009583525" description="DUF4384 domain-containing protein" evidence="1">
    <location>
        <begin position="29"/>
        <end position="143"/>
    </location>
</feature>
<dbReference type="EMBL" id="MHQO01000005">
    <property type="protein sequence ID" value="OHA07662.1"/>
    <property type="molecule type" value="Genomic_DNA"/>
</dbReference>
<dbReference type="AlphaFoldDB" id="A0A1G2L9Z8"/>
<comment type="caution">
    <text evidence="2">The sequence shown here is derived from an EMBL/GenBank/DDBJ whole genome shotgun (WGS) entry which is preliminary data.</text>
</comment>